<dbReference type="RefSeq" id="WP_073293313.1">
    <property type="nucleotide sequence ID" value="NZ_FRAV01000018.1"/>
</dbReference>
<reference evidence="2" key="1">
    <citation type="submission" date="2016-11" db="EMBL/GenBank/DDBJ databases">
        <authorList>
            <person name="Varghese N."/>
            <person name="Submissions S."/>
        </authorList>
    </citation>
    <scope>NUCLEOTIDE SEQUENCE [LARGE SCALE GENOMIC DNA]</scope>
    <source>
        <strain evidence="2">DSM 26899</strain>
    </source>
</reference>
<keyword evidence="2" id="KW-1185">Reference proteome</keyword>
<name>A0A1M7AZG7_9FLAO</name>
<evidence type="ECO:0000313" key="1">
    <source>
        <dbReference type="EMBL" id="SHL48104.1"/>
    </source>
</evidence>
<dbReference type="Proteomes" id="UP000184364">
    <property type="component" value="Unassembled WGS sequence"/>
</dbReference>
<gene>
    <name evidence="1" type="ORF">SAMN05444267_101890</name>
</gene>
<accession>A0A1M7AZG7</accession>
<dbReference type="SUPFAM" id="SSF54403">
    <property type="entry name" value="Cystatin/monellin"/>
    <property type="match status" value="1"/>
</dbReference>
<organism evidence="1 2">
    <name type="scientific">Chryseobacterium polytrichastri</name>
    <dbReference type="NCBI Taxonomy" id="1302687"/>
    <lineage>
        <taxon>Bacteria</taxon>
        <taxon>Pseudomonadati</taxon>
        <taxon>Bacteroidota</taxon>
        <taxon>Flavobacteriia</taxon>
        <taxon>Flavobacteriales</taxon>
        <taxon>Weeksellaceae</taxon>
        <taxon>Chryseobacterium group</taxon>
        <taxon>Chryseobacterium</taxon>
    </lineage>
</organism>
<dbReference type="OrthoDB" id="2051973at2"/>
<dbReference type="EMBL" id="FRAV01000018">
    <property type="protein sequence ID" value="SHL48104.1"/>
    <property type="molecule type" value="Genomic_DNA"/>
</dbReference>
<dbReference type="AlphaFoldDB" id="A0A1M7AZG7"/>
<dbReference type="Gene3D" id="3.10.450.10">
    <property type="match status" value="1"/>
</dbReference>
<protein>
    <submittedName>
        <fullName evidence="1">Uncharacterized protein</fullName>
    </submittedName>
</protein>
<evidence type="ECO:0000313" key="2">
    <source>
        <dbReference type="Proteomes" id="UP000184364"/>
    </source>
</evidence>
<dbReference type="InterPro" id="IPR046350">
    <property type="entry name" value="Cystatin_sf"/>
</dbReference>
<sequence>MATQELVVGGWTKYHALTPEDQKVFDEAMHGFVGVKYTPKEVSTQLVNGTNYRYRCNASMPPSDIVWEAIIEIYKPIKGQPHVVSIHKI</sequence>
<proteinExistence type="predicted"/>